<dbReference type="RefSeq" id="WP_105863283.1">
    <property type="nucleotide sequence ID" value="NZ_PUEJ01000006.1"/>
</dbReference>
<accession>A0A2S9Q9L7</accession>
<dbReference type="Pfam" id="PF10604">
    <property type="entry name" value="Polyketide_cyc2"/>
    <property type="match status" value="1"/>
</dbReference>
<evidence type="ECO:0000313" key="2">
    <source>
        <dbReference type="Proteomes" id="UP000237682"/>
    </source>
</evidence>
<dbReference type="Proteomes" id="UP000237682">
    <property type="component" value="Unassembled WGS sequence"/>
</dbReference>
<dbReference type="EMBL" id="PUEJ01000006">
    <property type="protein sequence ID" value="PRH85984.1"/>
    <property type="molecule type" value="Genomic_DNA"/>
</dbReference>
<organism evidence="1 2">
    <name type="scientific">Labrys okinawensis</name>
    <dbReference type="NCBI Taxonomy" id="346911"/>
    <lineage>
        <taxon>Bacteria</taxon>
        <taxon>Pseudomonadati</taxon>
        <taxon>Pseudomonadota</taxon>
        <taxon>Alphaproteobacteria</taxon>
        <taxon>Hyphomicrobiales</taxon>
        <taxon>Xanthobacteraceae</taxon>
        <taxon>Labrys</taxon>
    </lineage>
</organism>
<dbReference type="InterPro" id="IPR023393">
    <property type="entry name" value="START-like_dom_sf"/>
</dbReference>
<sequence length="145" mass="15850">MAKAYASAVIDAPIETVWKLVRDFNALPDWHPAIAKSEIEDGRSADAVGAIRSFHLTDGAHVREKLLALDDAGHTLSYNFVKPAFPVENYVAVIRLLPITDGNRTFAEWSATFDEAPDDAGKFVEIVSTHVFAAGWKALGEKLRG</sequence>
<dbReference type="SUPFAM" id="SSF55961">
    <property type="entry name" value="Bet v1-like"/>
    <property type="match status" value="1"/>
</dbReference>
<dbReference type="AlphaFoldDB" id="A0A2S9Q9L7"/>
<dbReference type="CDD" id="cd07821">
    <property type="entry name" value="PYR_PYL_RCAR_like"/>
    <property type="match status" value="1"/>
</dbReference>
<name>A0A2S9Q9L7_9HYPH</name>
<proteinExistence type="predicted"/>
<dbReference type="PANTHER" id="PTHR39332:SF7">
    <property type="entry name" value="SRPBCC FAMILY PROTEIN"/>
    <property type="match status" value="1"/>
</dbReference>
<gene>
    <name evidence="1" type="ORF">C5L14_17120</name>
</gene>
<evidence type="ECO:0000313" key="1">
    <source>
        <dbReference type="EMBL" id="PRH85984.1"/>
    </source>
</evidence>
<dbReference type="OrthoDB" id="1364128at2"/>
<reference evidence="1 2" key="1">
    <citation type="submission" date="2018-02" db="EMBL/GenBank/DDBJ databases">
        <title>Whole genome sequencing of endophytic bacterium.</title>
        <authorList>
            <person name="Eedara R."/>
            <person name="Podile A.R."/>
        </authorList>
    </citation>
    <scope>NUCLEOTIDE SEQUENCE [LARGE SCALE GENOMIC DNA]</scope>
    <source>
        <strain evidence="1 2">RP1T</strain>
    </source>
</reference>
<comment type="caution">
    <text evidence="1">The sequence shown here is derived from an EMBL/GenBank/DDBJ whole genome shotgun (WGS) entry which is preliminary data.</text>
</comment>
<dbReference type="InterPro" id="IPR019587">
    <property type="entry name" value="Polyketide_cyclase/dehydratase"/>
</dbReference>
<protein>
    <submittedName>
        <fullName evidence="1">MxaD family protein</fullName>
    </submittedName>
</protein>
<dbReference type="Gene3D" id="3.30.530.20">
    <property type="match status" value="1"/>
</dbReference>
<dbReference type="PANTHER" id="PTHR39332">
    <property type="entry name" value="BLL4707 PROTEIN"/>
    <property type="match status" value="1"/>
</dbReference>
<keyword evidence="2" id="KW-1185">Reference proteome</keyword>